<gene>
    <name evidence="5" type="ORF">C7440_1458</name>
</gene>
<evidence type="ECO:0000256" key="1">
    <source>
        <dbReference type="ARBA" id="ARBA00022630"/>
    </source>
</evidence>
<dbReference type="Gene3D" id="3.30.390.50">
    <property type="entry name" value="CO dehydrogenase flavoprotein, C-terminal domain"/>
    <property type="match status" value="1"/>
</dbReference>
<comment type="caution">
    <text evidence="5">The sequence shown here is derived from an EMBL/GenBank/DDBJ whole genome shotgun (WGS) entry which is preliminary data.</text>
</comment>
<dbReference type="InterPro" id="IPR016166">
    <property type="entry name" value="FAD-bd_PCMH"/>
</dbReference>
<dbReference type="OrthoDB" id="9793944at2"/>
<sequence>MRDFQYLEPASVEEASRMLAELEDEEARLSAGGTALILTMRQRMLKPTHLISLAKIERLRGIEFDAQAGLRIGALSRHSDIARSPLVRQHYPVLASMAERVANPQVRNQGTIGGNLCYGDPSTDPPACLLALDATVVLGSTRGERTMPLEEFIVDYFETALEPDEVLVEIRVPPLPAGASGIYSRFLRTAAEHRPLVSVALVARRDGASCHEARLAVGASTPMPMRLRRAEEFLLGKTVSAAIAAQAADIVAQDIEPISDSRGSADFRRDMVRAVARRTLCELFELSIDEGVSA</sequence>
<dbReference type="PANTHER" id="PTHR42659:SF2">
    <property type="entry name" value="XANTHINE DEHYDROGENASE SUBUNIT C-RELATED"/>
    <property type="match status" value="1"/>
</dbReference>
<accession>A0A2U1CLV4</accession>
<evidence type="ECO:0000313" key="5">
    <source>
        <dbReference type="EMBL" id="PVY61972.1"/>
    </source>
</evidence>
<dbReference type="STRING" id="1231391.GCA_000308195_00230"/>
<dbReference type="InterPro" id="IPR036683">
    <property type="entry name" value="CO_DH_flav_C_dom_sf"/>
</dbReference>
<dbReference type="Gene3D" id="3.30.43.10">
    <property type="entry name" value="Uridine Diphospho-n-acetylenolpyruvylglucosamine Reductase, domain 2"/>
    <property type="match status" value="1"/>
</dbReference>
<dbReference type="GO" id="GO:0016491">
    <property type="term" value="F:oxidoreductase activity"/>
    <property type="evidence" value="ECO:0007669"/>
    <property type="project" value="UniProtKB-KW"/>
</dbReference>
<reference evidence="5 6" key="1">
    <citation type="submission" date="2018-04" db="EMBL/GenBank/DDBJ databases">
        <title>Genomic Encyclopedia of Type Strains, Phase IV (KMG-IV): sequencing the most valuable type-strain genomes for metagenomic binning, comparative biology and taxonomic classification.</title>
        <authorList>
            <person name="Goeker M."/>
        </authorList>
    </citation>
    <scope>NUCLEOTIDE SEQUENCE [LARGE SCALE GENOMIC DNA]</scope>
    <source>
        <strain evidence="5 6">DSM 10065</strain>
    </source>
</reference>
<dbReference type="SUPFAM" id="SSF56176">
    <property type="entry name" value="FAD-binding/transporter-associated domain-like"/>
    <property type="match status" value="1"/>
</dbReference>
<dbReference type="InterPro" id="IPR051312">
    <property type="entry name" value="Diverse_Substr_Oxidored"/>
</dbReference>
<proteinExistence type="predicted"/>
<dbReference type="InterPro" id="IPR002346">
    <property type="entry name" value="Mopterin_DH_FAD-bd"/>
</dbReference>
<dbReference type="RefSeq" id="WP_116518013.1">
    <property type="nucleotide sequence ID" value="NZ_JACCEX010000002.1"/>
</dbReference>
<feature type="domain" description="FAD-binding PCMH-type" evidence="4">
    <location>
        <begin position="1"/>
        <end position="177"/>
    </location>
</feature>
<dbReference type="Proteomes" id="UP000246145">
    <property type="component" value="Unassembled WGS sequence"/>
</dbReference>
<evidence type="ECO:0000256" key="2">
    <source>
        <dbReference type="ARBA" id="ARBA00022827"/>
    </source>
</evidence>
<dbReference type="GO" id="GO:0071949">
    <property type="term" value="F:FAD binding"/>
    <property type="evidence" value="ECO:0007669"/>
    <property type="project" value="InterPro"/>
</dbReference>
<protein>
    <submittedName>
        <fullName evidence="5">Carbon-monoxide dehydrogenase medium subunit</fullName>
    </submittedName>
</protein>
<evidence type="ECO:0000313" key="6">
    <source>
        <dbReference type="Proteomes" id="UP000246145"/>
    </source>
</evidence>
<dbReference type="InterPro" id="IPR036318">
    <property type="entry name" value="FAD-bd_PCMH-like_sf"/>
</dbReference>
<organism evidence="5 6">
    <name type="scientific">Pusillimonas noertemannii</name>
    <dbReference type="NCBI Taxonomy" id="305977"/>
    <lineage>
        <taxon>Bacteria</taxon>
        <taxon>Pseudomonadati</taxon>
        <taxon>Pseudomonadota</taxon>
        <taxon>Betaproteobacteria</taxon>
        <taxon>Burkholderiales</taxon>
        <taxon>Alcaligenaceae</taxon>
        <taxon>Pusillimonas</taxon>
    </lineage>
</organism>
<dbReference type="AlphaFoldDB" id="A0A2U1CLV4"/>
<keyword evidence="3" id="KW-0560">Oxidoreductase</keyword>
<dbReference type="EMBL" id="QEKO01000002">
    <property type="protein sequence ID" value="PVY61972.1"/>
    <property type="molecule type" value="Genomic_DNA"/>
</dbReference>
<keyword evidence="1" id="KW-0285">Flavoprotein</keyword>
<keyword evidence="2" id="KW-0274">FAD</keyword>
<dbReference type="SUPFAM" id="SSF55447">
    <property type="entry name" value="CO dehydrogenase flavoprotein C-terminal domain-like"/>
    <property type="match status" value="1"/>
</dbReference>
<dbReference type="PANTHER" id="PTHR42659">
    <property type="entry name" value="XANTHINE DEHYDROGENASE SUBUNIT C-RELATED"/>
    <property type="match status" value="1"/>
</dbReference>
<dbReference type="FunFam" id="3.30.465.10:FF:000017">
    <property type="entry name" value="Xanthine dehydrogenase, FAD binding subunit"/>
    <property type="match status" value="1"/>
</dbReference>
<dbReference type="PROSITE" id="PS51387">
    <property type="entry name" value="FAD_PCMH"/>
    <property type="match status" value="1"/>
</dbReference>
<dbReference type="InterPro" id="IPR016169">
    <property type="entry name" value="FAD-bd_PCMH_sub2"/>
</dbReference>
<dbReference type="Gene3D" id="3.30.465.10">
    <property type="match status" value="1"/>
</dbReference>
<dbReference type="InterPro" id="IPR016167">
    <property type="entry name" value="FAD-bd_PCMH_sub1"/>
</dbReference>
<dbReference type="InterPro" id="IPR005107">
    <property type="entry name" value="CO_DH_flav_C"/>
</dbReference>
<evidence type="ECO:0000256" key="3">
    <source>
        <dbReference type="ARBA" id="ARBA00023002"/>
    </source>
</evidence>
<dbReference type="Pfam" id="PF03450">
    <property type="entry name" value="CO_deh_flav_C"/>
    <property type="match status" value="1"/>
</dbReference>
<dbReference type="Pfam" id="PF00941">
    <property type="entry name" value="FAD_binding_5"/>
    <property type="match status" value="1"/>
</dbReference>
<keyword evidence="6" id="KW-1185">Reference proteome</keyword>
<name>A0A2U1CLV4_9BURK</name>
<dbReference type="SMART" id="SM01092">
    <property type="entry name" value="CO_deh_flav_C"/>
    <property type="match status" value="1"/>
</dbReference>
<evidence type="ECO:0000259" key="4">
    <source>
        <dbReference type="PROSITE" id="PS51387"/>
    </source>
</evidence>